<evidence type="ECO:0000313" key="1">
    <source>
        <dbReference type="EMBL" id="KAH9424076.1"/>
    </source>
</evidence>
<sequence>MNDCILHSSTLTQKKQNEIIKGLAVDVDIVQYFIGQNSILEKLILTNKKNNTINSHEIVLTLQEKI</sequence>
<gene>
    <name evidence="1" type="ORF">DERP_008924</name>
</gene>
<dbReference type="Proteomes" id="UP000887458">
    <property type="component" value="Unassembled WGS sequence"/>
</dbReference>
<reference evidence="1 2" key="1">
    <citation type="journal article" date="2018" name="J. Allergy Clin. Immunol.">
        <title>High-quality assembly of Dermatophagoides pteronyssinus genome and transcriptome reveals a wide range of novel allergens.</title>
        <authorList>
            <person name="Liu X.Y."/>
            <person name="Yang K.Y."/>
            <person name="Wang M.Q."/>
            <person name="Kwok J.S."/>
            <person name="Zeng X."/>
            <person name="Yang Z."/>
            <person name="Xiao X.J."/>
            <person name="Lau C.P."/>
            <person name="Li Y."/>
            <person name="Huang Z.M."/>
            <person name="Ba J.G."/>
            <person name="Yim A.K."/>
            <person name="Ouyang C.Y."/>
            <person name="Ngai S.M."/>
            <person name="Chan T.F."/>
            <person name="Leung E.L."/>
            <person name="Liu L."/>
            <person name="Liu Z.G."/>
            <person name="Tsui S.K."/>
        </authorList>
    </citation>
    <scope>NUCLEOTIDE SEQUENCE [LARGE SCALE GENOMIC DNA]</scope>
    <source>
        <strain evidence="1">Derp</strain>
    </source>
</reference>
<dbReference type="EMBL" id="NJHN03000030">
    <property type="protein sequence ID" value="KAH9424076.1"/>
    <property type="molecule type" value="Genomic_DNA"/>
</dbReference>
<reference evidence="1 2" key="2">
    <citation type="journal article" date="2022" name="Mol. Biol. Evol.">
        <title>Comparative Genomics Reveals Insights into the Divergent Evolution of Astigmatic Mites and Household Pest Adaptations.</title>
        <authorList>
            <person name="Xiong Q."/>
            <person name="Wan A.T."/>
            <person name="Liu X."/>
            <person name="Fung C.S."/>
            <person name="Xiao X."/>
            <person name="Malainual N."/>
            <person name="Hou J."/>
            <person name="Wang L."/>
            <person name="Wang M."/>
            <person name="Yang K.Y."/>
            <person name="Cui Y."/>
            <person name="Leung E.L."/>
            <person name="Nong W."/>
            <person name="Shin S.K."/>
            <person name="Au S.W."/>
            <person name="Jeong K.Y."/>
            <person name="Chew F.T."/>
            <person name="Hui J.H."/>
            <person name="Leung T.F."/>
            <person name="Tungtrongchitr A."/>
            <person name="Zhong N."/>
            <person name="Liu Z."/>
            <person name="Tsui S.K."/>
        </authorList>
    </citation>
    <scope>NUCLEOTIDE SEQUENCE [LARGE SCALE GENOMIC DNA]</scope>
    <source>
        <strain evidence="1">Derp</strain>
    </source>
</reference>
<comment type="caution">
    <text evidence="1">The sequence shown here is derived from an EMBL/GenBank/DDBJ whole genome shotgun (WGS) entry which is preliminary data.</text>
</comment>
<protein>
    <submittedName>
        <fullName evidence="1">Uncharacterized protein</fullName>
    </submittedName>
</protein>
<accession>A0ABQ8JP45</accession>
<evidence type="ECO:0000313" key="2">
    <source>
        <dbReference type="Proteomes" id="UP000887458"/>
    </source>
</evidence>
<name>A0ABQ8JP45_DERPT</name>
<organism evidence="1 2">
    <name type="scientific">Dermatophagoides pteronyssinus</name>
    <name type="common">European house dust mite</name>
    <dbReference type="NCBI Taxonomy" id="6956"/>
    <lineage>
        <taxon>Eukaryota</taxon>
        <taxon>Metazoa</taxon>
        <taxon>Ecdysozoa</taxon>
        <taxon>Arthropoda</taxon>
        <taxon>Chelicerata</taxon>
        <taxon>Arachnida</taxon>
        <taxon>Acari</taxon>
        <taxon>Acariformes</taxon>
        <taxon>Sarcoptiformes</taxon>
        <taxon>Astigmata</taxon>
        <taxon>Psoroptidia</taxon>
        <taxon>Analgoidea</taxon>
        <taxon>Pyroglyphidae</taxon>
        <taxon>Dermatophagoidinae</taxon>
        <taxon>Dermatophagoides</taxon>
    </lineage>
</organism>
<proteinExistence type="predicted"/>
<keyword evidence="2" id="KW-1185">Reference proteome</keyword>